<dbReference type="Gene3D" id="3.40.50.300">
    <property type="entry name" value="P-loop containing nucleotide triphosphate hydrolases"/>
    <property type="match status" value="1"/>
</dbReference>
<gene>
    <name evidence="13" type="ORF">IV500_18400</name>
</gene>
<dbReference type="InterPro" id="IPR011527">
    <property type="entry name" value="ABC1_TM_dom"/>
</dbReference>
<organism evidence="13 14">
    <name type="scientific">Arthrobacter terrae</name>
    <dbReference type="NCBI Taxonomy" id="2935737"/>
    <lineage>
        <taxon>Bacteria</taxon>
        <taxon>Bacillati</taxon>
        <taxon>Actinomycetota</taxon>
        <taxon>Actinomycetes</taxon>
        <taxon>Micrococcales</taxon>
        <taxon>Micrococcaceae</taxon>
        <taxon>Arthrobacter</taxon>
    </lineage>
</organism>
<keyword evidence="7 13" id="KW-0067">ATP-binding</keyword>
<evidence type="ECO:0000256" key="6">
    <source>
        <dbReference type="ARBA" id="ARBA00022741"/>
    </source>
</evidence>
<evidence type="ECO:0000313" key="14">
    <source>
        <dbReference type="Proteomes" id="UP000655366"/>
    </source>
</evidence>
<evidence type="ECO:0000256" key="7">
    <source>
        <dbReference type="ARBA" id="ARBA00022840"/>
    </source>
</evidence>
<keyword evidence="9 10" id="KW-0472">Membrane</keyword>
<dbReference type="RefSeq" id="WP_196398283.1">
    <property type="nucleotide sequence ID" value="NZ_JADNYM010000028.1"/>
</dbReference>
<feature type="domain" description="ABC transmembrane type-1" evidence="12">
    <location>
        <begin position="9"/>
        <end position="288"/>
    </location>
</feature>
<dbReference type="GO" id="GO:0016887">
    <property type="term" value="F:ATP hydrolysis activity"/>
    <property type="evidence" value="ECO:0007669"/>
    <property type="project" value="InterPro"/>
</dbReference>
<keyword evidence="6" id="KW-0547">Nucleotide-binding</keyword>
<evidence type="ECO:0000256" key="5">
    <source>
        <dbReference type="ARBA" id="ARBA00022692"/>
    </source>
</evidence>
<dbReference type="InterPro" id="IPR003439">
    <property type="entry name" value="ABC_transporter-like_ATP-bd"/>
</dbReference>
<protein>
    <submittedName>
        <fullName evidence="13">ABC transporter ATP-binding protein</fullName>
    </submittedName>
</protein>
<keyword evidence="5 10" id="KW-0812">Transmembrane</keyword>
<dbReference type="SUPFAM" id="SSF52540">
    <property type="entry name" value="P-loop containing nucleoside triphosphate hydrolases"/>
    <property type="match status" value="1"/>
</dbReference>
<dbReference type="AlphaFoldDB" id="A0A931G736"/>
<keyword evidence="3" id="KW-1003">Cell membrane</keyword>
<dbReference type="PANTHER" id="PTHR43394:SF1">
    <property type="entry name" value="ATP-BINDING CASSETTE SUB-FAMILY B MEMBER 10, MITOCHONDRIAL"/>
    <property type="match status" value="1"/>
</dbReference>
<keyword evidence="14" id="KW-1185">Reference proteome</keyword>
<dbReference type="PROSITE" id="PS50893">
    <property type="entry name" value="ABC_TRANSPORTER_2"/>
    <property type="match status" value="1"/>
</dbReference>
<sequence length="557" mass="58631">MHRTALIKVVALFVLAAIAGLAGPVLLKLIVDGVAAGTTVGYVSMLALVMAGFVVLQAVLQRLAMAASMIAGEKVFAQLREEFMDQVTALPLSTVEKAGTGDLVSRTTNDVEAVSFAVRFAVPQILVSAITVLLTVAAAAVVSPVTAIALLAGAPLMIPVTRWYLKRSAAGYLTERESYSVVNGAITETIEGARTVDALSLGPLRRRSIDNALLGSFRAERYTLSLRSVLFPATEFAFYLPVAVVLLWGGWLAAQGNVTPGVVAAVALYALQLIDPVNTLIMWLDELQVGASSLARITGIRNVPADRTASGVLPKGQDIHVQAARYAYRPGHDVLHGVDLHLVRGERLAVVGPSGAGKSTLGRLIAGIHPPTGGSVQVGGVPLVDLPLDELRRQVALVTQEHHVFVGSVADNVRLGKADADGAEIEQALDDVGALGWARALPEGLETEVGSGAYALTPAQAQELALARLILADPHTLVLDEATSLIDPQAARDLERSLSAVLKGRTVVAIAHRLHTAHDADRVAVVEGGRIIELGPHEQLLALGGSYASLWHSWHTQ</sequence>
<evidence type="ECO:0000256" key="4">
    <source>
        <dbReference type="ARBA" id="ARBA00022519"/>
    </source>
</evidence>
<dbReference type="EMBL" id="JADNYM010000028">
    <property type="protein sequence ID" value="MBG0741340.1"/>
    <property type="molecule type" value="Genomic_DNA"/>
</dbReference>
<dbReference type="Gene3D" id="1.20.1560.10">
    <property type="entry name" value="ABC transporter type 1, transmembrane domain"/>
    <property type="match status" value="1"/>
</dbReference>
<feature type="transmembrane region" description="Helical" evidence="10">
    <location>
        <begin position="39"/>
        <end position="60"/>
    </location>
</feature>
<proteinExistence type="predicted"/>
<evidence type="ECO:0000256" key="9">
    <source>
        <dbReference type="ARBA" id="ARBA00023136"/>
    </source>
</evidence>
<dbReference type="Pfam" id="PF00664">
    <property type="entry name" value="ABC_membrane"/>
    <property type="match status" value="1"/>
</dbReference>
<evidence type="ECO:0000256" key="10">
    <source>
        <dbReference type="SAM" id="Phobius"/>
    </source>
</evidence>
<dbReference type="GO" id="GO:0005886">
    <property type="term" value="C:plasma membrane"/>
    <property type="evidence" value="ECO:0007669"/>
    <property type="project" value="UniProtKB-SubCell"/>
</dbReference>
<evidence type="ECO:0000313" key="13">
    <source>
        <dbReference type="EMBL" id="MBG0741340.1"/>
    </source>
</evidence>
<dbReference type="Pfam" id="PF00005">
    <property type="entry name" value="ABC_tran"/>
    <property type="match status" value="1"/>
</dbReference>
<dbReference type="GO" id="GO:0005524">
    <property type="term" value="F:ATP binding"/>
    <property type="evidence" value="ECO:0007669"/>
    <property type="project" value="UniProtKB-KW"/>
</dbReference>
<feature type="transmembrane region" description="Helical" evidence="10">
    <location>
        <begin position="125"/>
        <end position="158"/>
    </location>
</feature>
<comment type="caution">
    <text evidence="13">The sequence shown here is derived from an EMBL/GenBank/DDBJ whole genome shotgun (WGS) entry which is preliminary data.</text>
</comment>
<feature type="transmembrane region" description="Helical" evidence="10">
    <location>
        <begin position="236"/>
        <end position="254"/>
    </location>
</feature>
<evidence type="ECO:0000259" key="11">
    <source>
        <dbReference type="PROSITE" id="PS50893"/>
    </source>
</evidence>
<evidence type="ECO:0000256" key="3">
    <source>
        <dbReference type="ARBA" id="ARBA00022475"/>
    </source>
</evidence>
<feature type="domain" description="ABC transporter" evidence="11">
    <location>
        <begin position="319"/>
        <end position="553"/>
    </location>
</feature>
<accession>A0A931G736</accession>
<dbReference type="PROSITE" id="PS50929">
    <property type="entry name" value="ABC_TM1F"/>
    <property type="match status" value="1"/>
</dbReference>
<dbReference type="FunFam" id="3.40.50.300:FF:001001">
    <property type="entry name" value="Multidrug ABC transporter ATP-binding protein"/>
    <property type="match status" value="1"/>
</dbReference>
<feature type="transmembrane region" description="Helical" evidence="10">
    <location>
        <begin position="7"/>
        <end position="27"/>
    </location>
</feature>
<dbReference type="SUPFAM" id="SSF90123">
    <property type="entry name" value="ABC transporter transmembrane region"/>
    <property type="match status" value="1"/>
</dbReference>
<dbReference type="InterPro" id="IPR036640">
    <property type="entry name" value="ABC1_TM_sf"/>
</dbReference>
<evidence type="ECO:0000259" key="12">
    <source>
        <dbReference type="PROSITE" id="PS50929"/>
    </source>
</evidence>
<keyword evidence="2" id="KW-0813">Transport</keyword>
<evidence type="ECO:0000256" key="1">
    <source>
        <dbReference type="ARBA" id="ARBA00004651"/>
    </source>
</evidence>
<dbReference type="GO" id="GO:0015421">
    <property type="term" value="F:ABC-type oligopeptide transporter activity"/>
    <property type="evidence" value="ECO:0007669"/>
    <property type="project" value="TreeGrafter"/>
</dbReference>
<dbReference type="SMART" id="SM00382">
    <property type="entry name" value="AAA"/>
    <property type="match status" value="1"/>
</dbReference>
<evidence type="ECO:0000256" key="2">
    <source>
        <dbReference type="ARBA" id="ARBA00022448"/>
    </source>
</evidence>
<keyword evidence="8 10" id="KW-1133">Transmembrane helix</keyword>
<dbReference type="PANTHER" id="PTHR43394">
    <property type="entry name" value="ATP-DEPENDENT PERMEASE MDL1, MITOCHONDRIAL"/>
    <property type="match status" value="1"/>
</dbReference>
<dbReference type="InterPro" id="IPR039421">
    <property type="entry name" value="Type_1_exporter"/>
</dbReference>
<name>A0A931G736_9MICC</name>
<evidence type="ECO:0000256" key="8">
    <source>
        <dbReference type="ARBA" id="ARBA00022989"/>
    </source>
</evidence>
<dbReference type="CDD" id="cd07346">
    <property type="entry name" value="ABC_6TM_exporters"/>
    <property type="match status" value="1"/>
</dbReference>
<dbReference type="InterPro" id="IPR027417">
    <property type="entry name" value="P-loop_NTPase"/>
</dbReference>
<reference evidence="13 14" key="1">
    <citation type="submission" date="2020-11" db="EMBL/GenBank/DDBJ databases">
        <title>Arthrobacter antarcticus sp. nov., isolated from Antarctic Soil.</title>
        <authorList>
            <person name="Li J."/>
        </authorList>
    </citation>
    <scope>NUCLEOTIDE SEQUENCE [LARGE SCALE GENOMIC DNA]</scope>
    <source>
        <strain evidence="13 14">Z1-20</strain>
    </source>
</reference>
<dbReference type="Proteomes" id="UP000655366">
    <property type="component" value="Unassembled WGS sequence"/>
</dbReference>
<dbReference type="InterPro" id="IPR003593">
    <property type="entry name" value="AAA+_ATPase"/>
</dbReference>
<keyword evidence="4" id="KW-0997">Cell inner membrane</keyword>
<comment type="subcellular location">
    <subcellularLocation>
        <location evidence="1">Cell membrane</location>
        <topology evidence="1">Multi-pass membrane protein</topology>
    </subcellularLocation>
</comment>